<evidence type="ECO:0000313" key="4">
    <source>
        <dbReference type="Proteomes" id="UP001500994"/>
    </source>
</evidence>
<keyword evidence="2" id="KW-0472">Membrane</keyword>
<dbReference type="EMBL" id="BAAARK010000040">
    <property type="protein sequence ID" value="GAA2687036.1"/>
    <property type="molecule type" value="Genomic_DNA"/>
</dbReference>
<dbReference type="Proteomes" id="UP001500994">
    <property type="component" value="Unassembled WGS sequence"/>
</dbReference>
<comment type="caution">
    <text evidence="3">The sequence shown here is derived from an EMBL/GenBank/DDBJ whole genome shotgun (WGS) entry which is preliminary data.</text>
</comment>
<name>A0ABN3SXX8_9ACTN</name>
<accession>A0ABN3SXX8</accession>
<keyword evidence="2" id="KW-1133">Transmembrane helix</keyword>
<sequence length="73" mass="7595">MPFIGNYTRRDGTEVQAHSRSAPGSRRQLSIAAIIIILVWGAGEGGIHIKGSATTPPSKPMIRTTVAPAGGGR</sequence>
<proteinExistence type="predicted"/>
<feature type="region of interest" description="Disordered" evidence="1">
    <location>
        <begin position="1"/>
        <end position="23"/>
    </location>
</feature>
<organism evidence="3 4">
    <name type="scientific">Streptomyces lunalinharesii</name>
    <dbReference type="NCBI Taxonomy" id="333384"/>
    <lineage>
        <taxon>Bacteria</taxon>
        <taxon>Bacillati</taxon>
        <taxon>Actinomycetota</taxon>
        <taxon>Actinomycetes</taxon>
        <taxon>Kitasatosporales</taxon>
        <taxon>Streptomycetaceae</taxon>
        <taxon>Streptomyces</taxon>
    </lineage>
</organism>
<evidence type="ECO:0000256" key="2">
    <source>
        <dbReference type="SAM" id="Phobius"/>
    </source>
</evidence>
<evidence type="ECO:0000256" key="1">
    <source>
        <dbReference type="SAM" id="MobiDB-lite"/>
    </source>
</evidence>
<gene>
    <name evidence="3" type="ORF">GCM10009864_70940</name>
</gene>
<dbReference type="RefSeq" id="WP_344583508.1">
    <property type="nucleotide sequence ID" value="NZ_BAAARK010000040.1"/>
</dbReference>
<feature type="transmembrane region" description="Helical" evidence="2">
    <location>
        <begin position="29"/>
        <end position="49"/>
    </location>
</feature>
<feature type="region of interest" description="Disordered" evidence="1">
    <location>
        <begin position="50"/>
        <end position="73"/>
    </location>
</feature>
<keyword evidence="2" id="KW-0812">Transmembrane</keyword>
<protein>
    <submittedName>
        <fullName evidence="3">Uncharacterized protein</fullName>
    </submittedName>
</protein>
<keyword evidence="4" id="KW-1185">Reference proteome</keyword>
<evidence type="ECO:0000313" key="3">
    <source>
        <dbReference type="EMBL" id="GAA2687036.1"/>
    </source>
</evidence>
<reference evidence="3 4" key="1">
    <citation type="journal article" date="2019" name="Int. J. Syst. Evol. Microbiol.">
        <title>The Global Catalogue of Microorganisms (GCM) 10K type strain sequencing project: providing services to taxonomists for standard genome sequencing and annotation.</title>
        <authorList>
            <consortium name="The Broad Institute Genomics Platform"/>
            <consortium name="The Broad Institute Genome Sequencing Center for Infectious Disease"/>
            <person name="Wu L."/>
            <person name="Ma J."/>
        </authorList>
    </citation>
    <scope>NUCLEOTIDE SEQUENCE [LARGE SCALE GENOMIC DNA]</scope>
    <source>
        <strain evidence="3 4">JCM 16374</strain>
    </source>
</reference>